<dbReference type="EMBL" id="JAPUFD010000015">
    <property type="protein sequence ID" value="MDI1491531.1"/>
    <property type="molecule type" value="Genomic_DNA"/>
</dbReference>
<dbReference type="Proteomes" id="UP001161017">
    <property type="component" value="Unassembled WGS sequence"/>
</dbReference>
<comment type="caution">
    <text evidence="1">The sequence shown here is derived from an EMBL/GenBank/DDBJ whole genome shotgun (WGS) entry which is preliminary data.</text>
</comment>
<evidence type="ECO:0000313" key="1">
    <source>
        <dbReference type="EMBL" id="MDI1491531.1"/>
    </source>
</evidence>
<organism evidence="1 2">
    <name type="scientific">Ramalina farinacea</name>
    <dbReference type="NCBI Taxonomy" id="258253"/>
    <lineage>
        <taxon>Eukaryota</taxon>
        <taxon>Fungi</taxon>
        <taxon>Dikarya</taxon>
        <taxon>Ascomycota</taxon>
        <taxon>Pezizomycotina</taxon>
        <taxon>Lecanoromycetes</taxon>
        <taxon>OSLEUM clade</taxon>
        <taxon>Lecanoromycetidae</taxon>
        <taxon>Lecanorales</taxon>
        <taxon>Lecanorineae</taxon>
        <taxon>Ramalinaceae</taxon>
        <taxon>Ramalina</taxon>
    </lineage>
</organism>
<accession>A0AA43QUL6</accession>
<keyword evidence="2" id="KW-1185">Reference proteome</keyword>
<dbReference type="AlphaFoldDB" id="A0AA43QUL6"/>
<gene>
    <name evidence="1" type="ORF">OHK93_002740</name>
</gene>
<proteinExistence type="predicted"/>
<sequence>MPLASVQQLVLMSCRIEALAVSFFNTYLTRFNRIEVESMPPLTPASGNVLSQSDNPPAREKANFTPRATRFISWCEYYRVISSLWQIQLGFSTCDLSKMKSLWSKMVAEADRLIRYTQLTDKRAPWEQDTIACVKEFLEEEERTLMNTSLKHLQNESENFTTPTQSQFILPLIASPSPDPSRLENSESGSVQHGSSAYIWFTGNSAWVPRELFEEKDWQHFRRLGFGIWDRKRMTCMGLMNRIVDEADPTLGAAKSSANSGRKMTPEEQAIAWKSIKFDGRYALARRENTT</sequence>
<name>A0AA43QUL6_9LECA</name>
<reference evidence="1" key="1">
    <citation type="journal article" date="2023" name="Genome Biol. Evol.">
        <title>First Whole Genome Sequence and Flow Cytometry Genome Size Data for the Lichen-Forming Fungus Ramalina farinacea (Ascomycota).</title>
        <authorList>
            <person name="Llewellyn T."/>
            <person name="Mian S."/>
            <person name="Hill R."/>
            <person name="Leitch I.J."/>
            <person name="Gaya E."/>
        </authorList>
    </citation>
    <scope>NUCLEOTIDE SEQUENCE</scope>
    <source>
        <strain evidence="1">LIQ254RAFAR</strain>
    </source>
</reference>
<protein>
    <submittedName>
        <fullName evidence="1">Uncharacterized protein</fullName>
    </submittedName>
</protein>
<evidence type="ECO:0000313" key="2">
    <source>
        <dbReference type="Proteomes" id="UP001161017"/>
    </source>
</evidence>